<dbReference type="Gene3D" id="3.30.870.10">
    <property type="entry name" value="Endonuclease Chain A"/>
    <property type="match status" value="1"/>
</dbReference>
<reference evidence="1 2" key="1">
    <citation type="submission" date="2009-01" db="EMBL/GenBank/DDBJ databases">
        <authorList>
            <person name="Qin X."/>
            <person name="Bachman B."/>
            <person name="Battles P."/>
            <person name="Bell A."/>
            <person name="Bess C."/>
            <person name="Bickham C."/>
            <person name="Chaboub L."/>
            <person name="Chen D."/>
            <person name="Coyle M."/>
            <person name="Deiros D.R."/>
            <person name="Dinh H."/>
            <person name="Forbes L."/>
            <person name="Fowler G."/>
            <person name="Francisco L."/>
            <person name="Fu Q."/>
            <person name="Gubbala S."/>
            <person name="Hale W."/>
            <person name="Han Y."/>
            <person name="Hemphill L."/>
            <person name="Highlander S.K."/>
            <person name="Hirani K."/>
            <person name="Hogues M."/>
            <person name="Jackson L."/>
            <person name="Jakkamsetti A."/>
            <person name="Javaid M."/>
            <person name="Jiang H."/>
            <person name="Korchina V."/>
            <person name="Kovar C."/>
            <person name="Lara F."/>
            <person name="Lee S."/>
            <person name="Mata R."/>
            <person name="Mathew T."/>
            <person name="Moen C."/>
            <person name="Morales K."/>
            <person name="Munidasa M."/>
            <person name="Nazareth L."/>
            <person name="Ngo R."/>
            <person name="Nguyen L."/>
            <person name="Okwuonu G."/>
            <person name="Ongeri F."/>
            <person name="Patil S."/>
            <person name="Petrosino J."/>
            <person name="Pham C."/>
            <person name="Pham P."/>
            <person name="Pu L.-L."/>
            <person name="Puazo M."/>
            <person name="Raj R."/>
            <person name="Reid J."/>
            <person name="Rouhana J."/>
            <person name="Saada N."/>
            <person name="Shang Y."/>
            <person name="Simmons D."/>
            <person name="Thornton R."/>
            <person name="Warren J."/>
            <person name="Weissenberger G."/>
            <person name="Zhang J."/>
            <person name="Zhang L."/>
            <person name="Zhou C."/>
            <person name="Zhu D."/>
            <person name="Muzny D."/>
            <person name="Worley K."/>
            <person name="Gibbs R."/>
        </authorList>
    </citation>
    <scope>NUCLEOTIDE SEQUENCE [LARGE SCALE GENOMIC DNA]</scope>
    <source>
        <strain evidence="1 2">ATCC 49540</strain>
    </source>
</reference>
<evidence type="ECO:0000313" key="1">
    <source>
        <dbReference type="EMBL" id="EEJ41103.1"/>
    </source>
</evidence>
<dbReference type="HOGENOM" id="CLU_2102068_0_0_9"/>
<name>C2ESM4_9LACO</name>
<gene>
    <name evidence="1" type="ORF">HMPREF0549_0460</name>
</gene>
<organism evidence="1 2">
    <name type="scientific">Limosilactobacillus vaginalis DSM 5837 = ATCC 49540</name>
    <dbReference type="NCBI Taxonomy" id="1423814"/>
    <lineage>
        <taxon>Bacteria</taxon>
        <taxon>Bacillati</taxon>
        <taxon>Bacillota</taxon>
        <taxon>Bacilli</taxon>
        <taxon>Lactobacillales</taxon>
        <taxon>Lactobacillaceae</taxon>
        <taxon>Limosilactobacillus</taxon>
    </lineage>
</organism>
<protein>
    <submittedName>
        <fullName evidence="1">Uncharacterized protein</fullName>
    </submittedName>
</protein>
<sequence>MLTVYDLKNQRMLTQPNFWKLVSGYEQFSGVTFVGSFQIIEKHLLPQFKQVNLILGMEDQRTGQNLNQFFDLTRRVKEITSANEQFISRVADESLKLRFTKEHLFHSKYYIVENDN</sequence>
<dbReference type="STRING" id="1423814.HMPREF0549_0460"/>
<accession>C2ESM4</accession>
<dbReference type="AlphaFoldDB" id="C2ESM4"/>
<comment type="caution">
    <text evidence="1">The sequence shown here is derived from an EMBL/GenBank/DDBJ whole genome shotgun (WGS) entry which is preliminary data.</text>
</comment>
<dbReference type="EMBL" id="ACGV01000029">
    <property type="protein sequence ID" value="EEJ41103.1"/>
    <property type="molecule type" value="Genomic_DNA"/>
</dbReference>
<proteinExistence type="predicted"/>
<dbReference type="Proteomes" id="UP000004483">
    <property type="component" value="Unassembled WGS sequence"/>
</dbReference>
<evidence type="ECO:0000313" key="2">
    <source>
        <dbReference type="Proteomes" id="UP000004483"/>
    </source>
</evidence>
<feature type="non-terminal residue" evidence="1">
    <location>
        <position position="116"/>
    </location>
</feature>